<dbReference type="InterPro" id="IPR036097">
    <property type="entry name" value="HisK_dim/P_sf"/>
</dbReference>
<evidence type="ECO:0000256" key="12">
    <source>
        <dbReference type="ARBA" id="ARBA00058004"/>
    </source>
</evidence>
<dbReference type="InterPro" id="IPR036890">
    <property type="entry name" value="HATPase_C_sf"/>
</dbReference>
<keyword evidence="5" id="KW-0808">Transferase</keyword>
<keyword evidence="11" id="KW-0131">Cell cycle</keyword>
<feature type="domain" description="PAS" evidence="15">
    <location>
        <begin position="331"/>
        <end position="394"/>
    </location>
</feature>
<dbReference type="EC" id="2.7.13.3" evidence="3"/>
<evidence type="ECO:0000256" key="2">
    <source>
        <dbReference type="ARBA" id="ARBA00004370"/>
    </source>
</evidence>
<dbReference type="FunFam" id="1.10.287.130:FF:000038">
    <property type="entry name" value="Sensory transduction histidine kinase"/>
    <property type="match status" value="1"/>
</dbReference>
<evidence type="ECO:0000256" key="8">
    <source>
        <dbReference type="ARBA" id="ARBA00022840"/>
    </source>
</evidence>
<comment type="function">
    <text evidence="12">Member of the two-component regulatory system BvgS/BvgA. Phosphorylates BvgA via a four-step phosphorelay in response to environmental signals.</text>
</comment>
<dbReference type="Pfam" id="PF00989">
    <property type="entry name" value="PAS"/>
    <property type="match status" value="1"/>
</dbReference>
<dbReference type="SMART" id="SM00091">
    <property type="entry name" value="PAS"/>
    <property type="match status" value="3"/>
</dbReference>
<dbReference type="GO" id="GO:0006355">
    <property type="term" value="P:regulation of DNA-templated transcription"/>
    <property type="evidence" value="ECO:0007669"/>
    <property type="project" value="InterPro"/>
</dbReference>
<evidence type="ECO:0000256" key="7">
    <source>
        <dbReference type="ARBA" id="ARBA00022777"/>
    </source>
</evidence>
<dbReference type="SMART" id="SM00086">
    <property type="entry name" value="PAC"/>
    <property type="match status" value="3"/>
</dbReference>
<dbReference type="SUPFAM" id="SSF55781">
    <property type="entry name" value="GAF domain-like"/>
    <property type="match status" value="1"/>
</dbReference>
<evidence type="ECO:0000256" key="13">
    <source>
        <dbReference type="ARBA" id="ARBA00070152"/>
    </source>
</evidence>
<evidence type="ECO:0000256" key="3">
    <source>
        <dbReference type="ARBA" id="ARBA00012438"/>
    </source>
</evidence>
<proteinExistence type="predicted"/>
<dbReference type="EMBL" id="PQVH01000008">
    <property type="protein sequence ID" value="TFW71438.1"/>
    <property type="molecule type" value="Genomic_DNA"/>
</dbReference>
<dbReference type="AlphaFoldDB" id="A0A4Y9VRP9"/>
<feature type="domain" description="PAS" evidence="15">
    <location>
        <begin position="23"/>
        <end position="93"/>
    </location>
</feature>
<reference evidence="17 18" key="1">
    <citation type="submission" date="2018-02" db="EMBL/GenBank/DDBJ databases">
        <title>A novel lanthanide dependent methylotroph, Methylotenera sp. La3113.</title>
        <authorList>
            <person name="Lv H."/>
            <person name="Tani A."/>
        </authorList>
    </citation>
    <scope>NUCLEOTIDE SEQUENCE [LARGE SCALE GENOMIC DNA]</scope>
    <source>
        <strain evidence="17 18">La3113</strain>
    </source>
</reference>
<comment type="caution">
    <text evidence="17">The sequence shown here is derived from an EMBL/GenBank/DDBJ whole genome shotgun (WGS) entry which is preliminary data.</text>
</comment>
<dbReference type="PANTHER" id="PTHR43047:SF72">
    <property type="entry name" value="OSMOSENSING HISTIDINE PROTEIN KINASE SLN1"/>
    <property type="match status" value="1"/>
</dbReference>
<evidence type="ECO:0000256" key="11">
    <source>
        <dbReference type="ARBA" id="ARBA00023306"/>
    </source>
</evidence>
<dbReference type="Pfam" id="PF00512">
    <property type="entry name" value="HisKA"/>
    <property type="match status" value="1"/>
</dbReference>
<keyword evidence="6" id="KW-0547">Nucleotide-binding</keyword>
<dbReference type="SUPFAM" id="SSF47384">
    <property type="entry name" value="Homodimeric domain of signal transducing histidine kinase"/>
    <property type="match status" value="1"/>
</dbReference>
<dbReference type="InterPro" id="IPR003661">
    <property type="entry name" value="HisK_dim/P_dom"/>
</dbReference>
<evidence type="ECO:0000259" key="15">
    <source>
        <dbReference type="PROSITE" id="PS50112"/>
    </source>
</evidence>
<feature type="domain" description="PAS" evidence="15">
    <location>
        <begin position="447"/>
        <end position="499"/>
    </location>
</feature>
<dbReference type="CDD" id="cd00130">
    <property type="entry name" value="PAS"/>
    <property type="match status" value="3"/>
</dbReference>
<dbReference type="PANTHER" id="PTHR43047">
    <property type="entry name" value="TWO-COMPONENT HISTIDINE PROTEIN KINASE"/>
    <property type="match status" value="1"/>
</dbReference>
<dbReference type="Gene3D" id="3.30.565.10">
    <property type="entry name" value="Histidine kinase-like ATPase, C-terminal domain"/>
    <property type="match status" value="1"/>
</dbReference>
<sequence length="845" mass="94581">MTKHSVKNQSTEELRSQSVHQIGEASYRALFEYAPDGILIADAQSYYLDANPSICNMLGYTRDELIGMHATDIVIQTEVPHIQSALDTIKTQSDYMREWLLRRKDGSVFSAEIMATTMPDGNLLGLIRDITVLKEQQREISQLSRLYAALTKINQAIIWLPTREELFKRVCQILVDEGGFHMAWIGWHNSKTQQIAPVASWGEHYDYFNNIKIYADDKRAVKRPITLAFSTGEPYICNDMLADPATQIWCDDLVRLGFRASAAFPIQAKDKVSGILSVYTNQALFFHDKEIALLAEAAGNISFSLENLEREEKRKEAELNAKNESLFSDMMIESMPGILYFYNHEGRFLRWNHNFQTVSGYSSREITKMHPLDFFAPEEKTAIANKISEVFTKGQAFVEASLLSKDGKKTPYLFTGRNVTFKGTDCLVGMGIDISERKNAELRLNESEQKYGELVESANSIILRWNAQGYITFLNSFGLHFFGYAFDEIVGKHVIGTIVPNTDSAGRDLQVLMQQICLDTKVFEQNINENIRSNGESVWISWTNKVVLDAQGKVVEILSIGNDITERLLAEQEIRELNASLEKRVTERTEELQTALVRAEAADKIKSAFLATMSHELRTPLNSIIGFTGIILQGMAGPLNTEQTKQLGMVRGSARHLLELINDVLDISKIEAGQLEVSTEAFDLVALIERVVNSLTPIIEKKGLLLRTSISKELGLIVSDRRRLEQILINLVNNAAKFTEKGSITITAELVSDFKASLDTTPAPFLKLSVIDTGIGIKPDDLDLLFQPFHQIDSGLSRLHEGTGLGLAICRRLLELMGGQISAESEWSAGSKFTVLLPMEGAVKS</sequence>
<evidence type="ECO:0000256" key="5">
    <source>
        <dbReference type="ARBA" id="ARBA00022679"/>
    </source>
</evidence>
<evidence type="ECO:0000256" key="10">
    <source>
        <dbReference type="ARBA" id="ARBA00023136"/>
    </source>
</evidence>
<keyword evidence="4" id="KW-0597">Phosphoprotein</keyword>
<dbReference type="PROSITE" id="PS50109">
    <property type="entry name" value="HIS_KIN"/>
    <property type="match status" value="1"/>
</dbReference>
<keyword evidence="9" id="KW-0902">Two-component regulatory system</keyword>
<dbReference type="InterPro" id="IPR013767">
    <property type="entry name" value="PAS_fold"/>
</dbReference>
<dbReference type="GO" id="GO:0005524">
    <property type="term" value="F:ATP binding"/>
    <property type="evidence" value="ECO:0007669"/>
    <property type="project" value="UniProtKB-KW"/>
</dbReference>
<dbReference type="FunFam" id="3.30.565.10:FF:000010">
    <property type="entry name" value="Sensor histidine kinase RcsC"/>
    <property type="match status" value="1"/>
</dbReference>
<dbReference type="GO" id="GO:0009927">
    <property type="term" value="F:histidine phosphotransfer kinase activity"/>
    <property type="evidence" value="ECO:0007669"/>
    <property type="project" value="TreeGrafter"/>
</dbReference>
<evidence type="ECO:0000256" key="9">
    <source>
        <dbReference type="ARBA" id="ARBA00023012"/>
    </source>
</evidence>
<name>A0A4Y9VRP9_9PROT</name>
<dbReference type="InterPro" id="IPR000700">
    <property type="entry name" value="PAS-assoc_C"/>
</dbReference>
<evidence type="ECO:0000256" key="6">
    <source>
        <dbReference type="ARBA" id="ARBA00022741"/>
    </source>
</evidence>
<dbReference type="CDD" id="cd00082">
    <property type="entry name" value="HisKA"/>
    <property type="match status" value="1"/>
</dbReference>
<feature type="domain" description="Histidine kinase" evidence="14">
    <location>
        <begin position="612"/>
        <end position="841"/>
    </location>
</feature>
<dbReference type="SMART" id="SM00387">
    <property type="entry name" value="HATPase_c"/>
    <property type="match status" value="1"/>
</dbReference>
<protein>
    <recommendedName>
        <fullName evidence="13">Virulence sensor protein BvgS</fullName>
        <ecNumber evidence="3">2.7.13.3</ecNumber>
    </recommendedName>
</protein>
<comment type="subcellular location">
    <subcellularLocation>
        <location evidence="2">Membrane</location>
    </subcellularLocation>
</comment>
<gene>
    <name evidence="17" type="ORF">C3Y98_04865</name>
</gene>
<dbReference type="SMART" id="SM00065">
    <property type="entry name" value="GAF"/>
    <property type="match status" value="1"/>
</dbReference>
<dbReference type="InterPro" id="IPR001610">
    <property type="entry name" value="PAC"/>
</dbReference>
<dbReference type="InterPro" id="IPR003594">
    <property type="entry name" value="HATPase_dom"/>
</dbReference>
<dbReference type="Pfam" id="PF02518">
    <property type="entry name" value="HATPase_c"/>
    <property type="match status" value="1"/>
</dbReference>
<dbReference type="InterPro" id="IPR003018">
    <property type="entry name" value="GAF"/>
</dbReference>
<dbReference type="Proteomes" id="UP000297706">
    <property type="component" value="Unassembled WGS sequence"/>
</dbReference>
<dbReference type="OrthoDB" id="8552871at2"/>
<dbReference type="Pfam" id="PF13185">
    <property type="entry name" value="GAF_2"/>
    <property type="match status" value="1"/>
</dbReference>
<dbReference type="InterPro" id="IPR004358">
    <property type="entry name" value="Sig_transdc_His_kin-like_C"/>
</dbReference>
<dbReference type="SUPFAM" id="SSF55785">
    <property type="entry name" value="PYP-like sensor domain (PAS domain)"/>
    <property type="match status" value="3"/>
</dbReference>
<dbReference type="InterPro" id="IPR035965">
    <property type="entry name" value="PAS-like_dom_sf"/>
</dbReference>
<dbReference type="PROSITE" id="PS50112">
    <property type="entry name" value="PAS"/>
    <property type="match status" value="3"/>
</dbReference>
<dbReference type="PROSITE" id="PS50113">
    <property type="entry name" value="PAC"/>
    <property type="match status" value="1"/>
</dbReference>
<dbReference type="CDD" id="cd16922">
    <property type="entry name" value="HATPase_EvgS-ArcB-TorS-like"/>
    <property type="match status" value="1"/>
</dbReference>
<comment type="catalytic activity">
    <reaction evidence="1">
        <text>ATP + protein L-histidine = ADP + protein N-phospho-L-histidine.</text>
        <dbReference type="EC" id="2.7.13.3"/>
    </reaction>
</comment>
<dbReference type="PRINTS" id="PR00344">
    <property type="entry name" value="BCTRLSENSOR"/>
</dbReference>
<accession>A0A4Y9VRP9</accession>
<keyword evidence="7 17" id="KW-0418">Kinase</keyword>
<dbReference type="GO" id="GO:0000155">
    <property type="term" value="F:phosphorelay sensor kinase activity"/>
    <property type="evidence" value="ECO:0007669"/>
    <property type="project" value="InterPro"/>
</dbReference>
<dbReference type="GO" id="GO:0005886">
    <property type="term" value="C:plasma membrane"/>
    <property type="evidence" value="ECO:0007669"/>
    <property type="project" value="TreeGrafter"/>
</dbReference>
<organism evidence="17 18">
    <name type="scientific">Methylotenera oryzisoli</name>
    <dbReference type="NCBI Taxonomy" id="2080758"/>
    <lineage>
        <taxon>Bacteria</taxon>
        <taxon>Pseudomonadati</taxon>
        <taxon>Pseudomonadota</taxon>
        <taxon>Betaproteobacteria</taxon>
        <taxon>Nitrosomonadales</taxon>
        <taxon>Methylophilaceae</taxon>
        <taxon>Methylotenera</taxon>
    </lineage>
</organism>
<feature type="domain" description="PAC" evidence="16">
    <location>
        <begin position="521"/>
        <end position="576"/>
    </location>
</feature>
<dbReference type="Gene3D" id="1.10.287.130">
    <property type="match status" value="1"/>
</dbReference>
<dbReference type="RefSeq" id="WP_135276985.1">
    <property type="nucleotide sequence ID" value="NZ_PQVH01000008.1"/>
</dbReference>
<evidence type="ECO:0000256" key="1">
    <source>
        <dbReference type="ARBA" id="ARBA00000085"/>
    </source>
</evidence>
<dbReference type="SMART" id="SM00388">
    <property type="entry name" value="HisKA"/>
    <property type="match status" value="1"/>
</dbReference>
<keyword evidence="10" id="KW-0472">Membrane</keyword>
<dbReference type="NCBIfam" id="TIGR00229">
    <property type="entry name" value="sensory_box"/>
    <property type="match status" value="3"/>
</dbReference>
<dbReference type="Gene3D" id="3.30.450.20">
    <property type="entry name" value="PAS domain"/>
    <property type="match status" value="3"/>
</dbReference>
<dbReference type="SUPFAM" id="SSF55874">
    <property type="entry name" value="ATPase domain of HSP90 chaperone/DNA topoisomerase II/histidine kinase"/>
    <property type="match status" value="1"/>
</dbReference>
<dbReference type="Gene3D" id="3.30.450.40">
    <property type="match status" value="1"/>
</dbReference>
<evidence type="ECO:0000313" key="18">
    <source>
        <dbReference type="Proteomes" id="UP000297706"/>
    </source>
</evidence>
<keyword evidence="8" id="KW-0067">ATP-binding</keyword>
<evidence type="ECO:0000313" key="17">
    <source>
        <dbReference type="EMBL" id="TFW71438.1"/>
    </source>
</evidence>
<dbReference type="Pfam" id="PF13426">
    <property type="entry name" value="PAS_9"/>
    <property type="match status" value="2"/>
</dbReference>
<evidence type="ECO:0000259" key="14">
    <source>
        <dbReference type="PROSITE" id="PS50109"/>
    </source>
</evidence>
<keyword evidence="18" id="KW-1185">Reference proteome</keyword>
<evidence type="ECO:0000256" key="4">
    <source>
        <dbReference type="ARBA" id="ARBA00022553"/>
    </source>
</evidence>
<dbReference type="InterPro" id="IPR000014">
    <property type="entry name" value="PAS"/>
</dbReference>
<dbReference type="InterPro" id="IPR005467">
    <property type="entry name" value="His_kinase_dom"/>
</dbReference>
<evidence type="ECO:0000259" key="16">
    <source>
        <dbReference type="PROSITE" id="PS50113"/>
    </source>
</evidence>
<dbReference type="InterPro" id="IPR029016">
    <property type="entry name" value="GAF-like_dom_sf"/>
</dbReference>